<keyword evidence="4" id="KW-0238">DNA-binding</keyword>
<dbReference type="STRING" id="5353.A0A1Q3EQ63"/>
<organism evidence="9 10">
    <name type="scientific">Lentinula edodes</name>
    <name type="common">Shiitake mushroom</name>
    <name type="synonym">Lentinus edodes</name>
    <dbReference type="NCBI Taxonomy" id="5353"/>
    <lineage>
        <taxon>Eukaryota</taxon>
        <taxon>Fungi</taxon>
        <taxon>Dikarya</taxon>
        <taxon>Basidiomycota</taxon>
        <taxon>Agaricomycotina</taxon>
        <taxon>Agaricomycetes</taxon>
        <taxon>Agaricomycetidae</taxon>
        <taxon>Agaricales</taxon>
        <taxon>Marasmiineae</taxon>
        <taxon>Omphalotaceae</taxon>
        <taxon>Lentinula</taxon>
    </lineage>
</organism>
<keyword evidence="1" id="KW-0479">Metal-binding</keyword>
<dbReference type="InterPro" id="IPR051430">
    <property type="entry name" value="Fungal_TF_Env_Response"/>
</dbReference>
<evidence type="ECO:0000256" key="5">
    <source>
        <dbReference type="ARBA" id="ARBA00023163"/>
    </source>
</evidence>
<keyword evidence="6" id="KW-0539">Nucleus</keyword>
<dbReference type="Pfam" id="PF00172">
    <property type="entry name" value="Zn_clus"/>
    <property type="match status" value="1"/>
</dbReference>
<dbReference type="InterPro" id="IPR036864">
    <property type="entry name" value="Zn2-C6_fun-type_DNA-bd_sf"/>
</dbReference>
<feature type="region of interest" description="Disordered" evidence="7">
    <location>
        <begin position="257"/>
        <end position="277"/>
    </location>
</feature>
<dbReference type="AlphaFoldDB" id="A0A1Q3EQ63"/>
<evidence type="ECO:0000256" key="1">
    <source>
        <dbReference type="ARBA" id="ARBA00022723"/>
    </source>
</evidence>
<feature type="compositionally biased region" description="Polar residues" evidence="7">
    <location>
        <begin position="267"/>
        <end position="277"/>
    </location>
</feature>
<dbReference type="Proteomes" id="UP000188533">
    <property type="component" value="Unassembled WGS sequence"/>
</dbReference>
<reference evidence="9 10" key="2">
    <citation type="submission" date="2017-02" db="EMBL/GenBank/DDBJ databases">
        <title>A genome survey and senescence transcriptome analysis in Lentinula edodes.</title>
        <authorList>
            <person name="Sakamoto Y."/>
            <person name="Nakade K."/>
            <person name="Sato S."/>
            <person name="Yoshida Y."/>
            <person name="Miyazaki K."/>
            <person name="Natsume S."/>
            <person name="Konno N."/>
        </authorList>
    </citation>
    <scope>NUCLEOTIDE SEQUENCE [LARGE SCALE GENOMIC DNA]</scope>
    <source>
        <strain evidence="9 10">NBRC 111202</strain>
    </source>
</reference>
<protein>
    <submittedName>
        <fullName evidence="9">C6 transcription factor</fullName>
    </submittedName>
</protein>
<evidence type="ECO:0000256" key="3">
    <source>
        <dbReference type="ARBA" id="ARBA00023015"/>
    </source>
</evidence>
<feature type="compositionally biased region" description="Low complexity" evidence="7">
    <location>
        <begin position="257"/>
        <end position="266"/>
    </location>
</feature>
<sequence>MANPSRSSAGRSSSAVDSPRAPLATFQTSLPSIRQLHPYLPPSGGMSQQSQHGESSHIAHPAYHPSATPQFESNAYEHAIDSENEDADTQGPPKKKRRRQALSCTECKRRKIKCDRNQPCAPCTRRGEQAKCQWHVVEPVRLMPRSAPSPSSSSEKYVSRAEYDELKMRFDHLENTVHRFIAANSGIIRSVGAPAAVGSAQHVTGTPIAGPDYPVPSTGYGIAGTIGNEPVPATRSPSPSSQNIATTSRFNLLTHHSNASSHSMSSRKFSIPQQPNTTSTYEFESATHHQQVQQGLLASSSTPQFSSRRLPWLYAFPDDPSRWWYTQSQQSYITISYPPK</sequence>
<dbReference type="GO" id="GO:0008270">
    <property type="term" value="F:zinc ion binding"/>
    <property type="evidence" value="ECO:0007669"/>
    <property type="project" value="InterPro"/>
</dbReference>
<dbReference type="PROSITE" id="PS00463">
    <property type="entry name" value="ZN2_CY6_FUNGAL_1"/>
    <property type="match status" value="1"/>
</dbReference>
<dbReference type="Gene3D" id="4.10.240.10">
    <property type="entry name" value="Zn(2)-C6 fungal-type DNA-binding domain"/>
    <property type="match status" value="1"/>
</dbReference>
<keyword evidence="5" id="KW-0804">Transcription</keyword>
<name>A0A1Q3EQ63_LENED</name>
<feature type="compositionally biased region" description="Low complexity" evidence="7">
    <location>
        <begin position="1"/>
        <end position="15"/>
    </location>
</feature>
<keyword evidence="3" id="KW-0805">Transcription regulation</keyword>
<accession>A0A1Q3EQ63</accession>
<feature type="region of interest" description="Disordered" evidence="7">
    <location>
        <begin position="1"/>
        <end position="78"/>
    </location>
</feature>
<dbReference type="PANTHER" id="PTHR31944">
    <property type="entry name" value="HEME-RESPONSIVE ZINC FINGER TRANSCRIPTION FACTOR HAP1"/>
    <property type="match status" value="1"/>
</dbReference>
<keyword evidence="2" id="KW-0862">Zinc</keyword>
<dbReference type="InterPro" id="IPR001138">
    <property type="entry name" value="Zn2Cys6_DnaBD"/>
</dbReference>
<evidence type="ECO:0000256" key="7">
    <source>
        <dbReference type="SAM" id="MobiDB-lite"/>
    </source>
</evidence>
<dbReference type="PANTHER" id="PTHR31944:SF131">
    <property type="entry name" value="HEME-RESPONSIVE ZINC FINGER TRANSCRIPTION FACTOR HAP1"/>
    <property type="match status" value="1"/>
</dbReference>
<proteinExistence type="predicted"/>
<evidence type="ECO:0000256" key="6">
    <source>
        <dbReference type="ARBA" id="ARBA00023242"/>
    </source>
</evidence>
<dbReference type="SUPFAM" id="SSF57701">
    <property type="entry name" value="Zn2/Cys6 DNA-binding domain"/>
    <property type="match status" value="1"/>
</dbReference>
<evidence type="ECO:0000313" key="10">
    <source>
        <dbReference type="Proteomes" id="UP000188533"/>
    </source>
</evidence>
<gene>
    <name evidence="9" type="ORF">LENED_011493</name>
</gene>
<comment type="caution">
    <text evidence="9">The sequence shown here is derived from an EMBL/GenBank/DDBJ whole genome shotgun (WGS) entry which is preliminary data.</text>
</comment>
<dbReference type="PROSITE" id="PS50048">
    <property type="entry name" value="ZN2_CY6_FUNGAL_2"/>
    <property type="match status" value="1"/>
</dbReference>
<keyword evidence="10" id="KW-1185">Reference proteome</keyword>
<reference evidence="9 10" key="1">
    <citation type="submission" date="2016-08" db="EMBL/GenBank/DDBJ databases">
        <authorList>
            <consortium name="Lentinula edodes genome sequencing consortium"/>
            <person name="Sakamoto Y."/>
            <person name="Nakade K."/>
            <person name="Sato S."/>
            <person name="Yoshida Y."/>
            <person name="Miyazaki K."/>
            <person name="Natsume S."/>
            <person name="Konno N."/>
        </authorList>
    </citation>
    <scope>NUCLEOTIDE SEQUENCE [LARGE SCALE GENOMIC DNA]</scope>
    <source>
        <strain evidence="9 10">NBRC 111202</strain>
    </source>
</reference>
<dbReference type="GO" id="GO:0001228">
    <property type="term" value="F:DNA-binding transcription activator activity, RNA polymerase II-specific"/>
    <property type="evidence" value="ECO:0007669"/>
    <property type="project" value="TreeGrafter"/>
</dbReference>
<dbReference type="EMBL" id="BDGU01001072">
    <property type="protein sequence ID" value="GAW09343.1"/>
    <property type="molecule type" value="Genomic_DNA"/>
</dbReference>
<evidence type="ECO:0000256" key="4">
    <source>
        <dbReference type="ARBA" id="ARBA00023125"/>
    </source>
</evidence>
<feature type="domain" description="Zn(2)-C6 fungal-type" evidence="8">
    <location>
        <begin position="103"/>
        <end position="134"/>
    </location>
</feature>
<dbReference type="GO" id="GO:0000978">
    <property type="term" value="F:RNA polymerase II cis-regulatory region sequence-specific DNA binding"/>
    <property type="evidence" value="ECO:0007669"/>
    <property type="project" value="TreeGrafter"/>
</dbReference>
<evidence type="ECO:0000259" key="8">
    <source>
        <dbReference type="PROSITE" id="PS50048"/>
    </source>
</evidence>
<evidence type="ECO:0000256" key="2">
    <source>
        <dbReference type="ARBA" id="ARBA00022833"/>
    </source>
</evidence>
<dbReference type="CDD" id="cd00067">
    <property type="entry name" value="GAL4"/>
    <property type="match status" value="1"/>
</dbReference>
<dbReference type="SMART" id="SM00066">
    <property type="entry name" value="GAL4"/>
    <property type="match status" value="1"/>
</dbReference>
<evidence type="ECO:0000313" key="9">
    <source>
        <dbReference type="EMBL" id="GAW09343.1"/>
    </source>
</evidence>
<dbReference type="GO" id="GO:0005634">
    <property type="term" value="C:nucleus"/>
    <property type="evidence" value="ECO:0007669"/>
    <property type="project" value="TreeGrafter"/>
</dbReference>